<dbReference type="SMART" id="SM01092">
    <property type="entry name" value="CO_deh_flav_C"/>
    <property type="match status" value="1"/>
</dbReference>
<accession>A0A644XY83</accession>
<sequence>MIPFDFEYYRPDTAMDAVDLFGRLESEGKNPVYYGGGSELISMARVGNLTYGAVIDLKGIPESRRIESVGEYLYLGSMLTLSELCEANPFPLLTKCAGRIADHTMQCKITLGGNLASAIYYRETALSLFVSDAFVTACGPEGIRRIPFTNVFGDGLRLKKGEFILSVEVEKRFLSAPYFHVKKTRNEKIDYPLLTASGLKIDGKLRLALSGLCPFPFRNKDAEIVLNDGGLGFEARAEKISALLSGIIFSDFYGSAEFRKYVLKNTICNILSVMKDCE</sequence>
<feature type="domain" description="FAD-binding PCMH-type" evidence="4">
    <location>
        <begin position="1"/>
        <end position="174"/>
    </location>
</feature>
<dbReference type="Gene3D" id="3.30.465.10">
    <property type="match status" value="1"/>
</dbReference>
<dbReference type="PROSITE" id="PS51387">
    <property type="entry name" value="FAD_PCMH"/>
    <property type="match status" value="1"/>
</dbReference>
<dbReference type="GO" id="GO:0071949">
    <property type="term" value="F:FAD binding"/>
    <property type="evidence" value="ECO:0007669"/>
    <property type="project" value="InterPro"/>
</dbReference>
<dbReference type="EMBL" id="VSSQ01003449">
    <property type="protein sequence ID" value="MPM20748.1"/>
    <property type="molecule type" value="Genomic_DNA"/>
</dbReference>
<dbReference type="Gene3D" id="3.30.43.10">
    <property type="entry name" value="Uridine Diphospho-n-acetylenolpyruvylglucosamine Reductase, domain 2"/>
    <property type="match status" value="1"/>
</dbReference>
<keyword evidence="3" id="KW-0560">Oxidoreductase</keyword>
<keyword evidence="2" id="KW-0274">FAD</keyword>
<organism evidence="5">
    <name type="scientific">bioreactor metagenome</name>
    <dbReference type="NCBI Taxonomy" id="1076179"/>
    <lineage>
        <taxon>unclassified sequences</taxon>
        <taxon>metagenomes</taxon>
        <taxon>ecological metagenomes</taxon>
    </lineage>
</organism>
<dbReference type="PANTHER" id="PTHR42659">
    <property type="entry name" value="XANTHINE DEHYDROGENASE SUBUNIT C-RELATED"/>
    <property type="match status" value="1"/>
</dbReference>
<dbReference type="InterPro" id="IPR016169">
    <property type="entry name" value="FAD-bd_PCMH_sub2"/>
</dbReference>
<dbReference type="SUPFAM" id="SSF55447">
    <property type="entry name" value="CO dehydrogenase flavoprotein C-terminal domain-like"/>
    <property type="match status" value="1"/>
</dbReference>
<dbReference type="Pfam" id="PF00941">
    <property type="entry name" value="FAD_binding_5"/>
    <property type="match status" value="1"/>
</dbReference>
<gene>
    <name evidence="5" type="ORF">SDC9_67184</name>
</gene>
<dbReference type="InterPro" id="IPR036683">
    <property type="entry name" value="CO_DH_flav_C_dom_sf"/>
</dbReference>
<evidence type="ECO:0000256" key="1">
    <source>
        <dbReference type="ARBA" id="ARBA00022630"/>
    </source>
</evidence>
<dbReference type="InterPro" id="IPR051312">
    <property type="entry name" value="Diverse_Substr_Oxidored"/>
</dbReference>
<dbReference type="PANTHER" id="PTHR42659:SF2">
    <property type="entry name" value="XANTHINE DEHYDROGENASE SUBUNIT C-RELATED"/>
    <property type="match status" value="1"/>
</dbReference>
<evidence type="ECO:0000256" key="2">
    <source>
        <dbReference type="ARBA" id="ARBA00022827"/>
    </source>
</evidence>
<dbReference type="SUPFAM" id="SSF56176">
    <property type="entry name" value="FAD-binding/transporter-associated domain-like"/>
    <property type="match status" value="1"/>
</dbReference>
<evidence type="ECO:0000313" key="5">
    <source>
        <dbReference type="EMBL" id="MPM20748.1"/>
    </source>
</evidence>
<dbReference type="GO" id="GO:0016491">
    <property type="term" value="F:oxidoreductase activity"/>
    <property type="evidence" value="ECO:0007669"/>
    <property type="project" value="UniProtKB-KW"/>
</dbReference>
<comment type="caution">
    <text evidence="5">The sequence shown here is derived from an EMBL/GenBank/DDBJ whole genome shotgun (WGS) entry which is preliminary data.</text>
</comment>
<dbReference type="InterPro" id="IPR005107">
    <property type="entry name" value="CO_DH_flav_C"/>
</dbReference>
<name>A0A644XY83_9ZZZZ</name>
<dbReference type="InterPro" id="IPR016166">
    <property type="entry name" value="FAD-bd_PCMH"/>
</dbReference>
<evidence type="ECO:0000259" key="4">
    <source>
        <dbReference type="PROSITE" id="PS51387"/>
    </source>
</evidence>
<proteinExistence type="predicted"/>
<evidence type="ECO:0000256" key="3">
    <source>
        <dbReference type="ARBA" id="ARBA00023002"/>
    </source>
</evidence>
<dbReference type="InterPro" id="IPR036318">
    <property type="entry name" value="FAD-bd_PCMH-like_sf"/>
</dbReference>
<dbReference type="InterPro" id="IPR016167">
    <property type="entry name" value="FAD-bd_PCMH_sub1"/>
</dbReference>
<reference evidence="5" key="1">
    <citation type="submission" date="2019-08" db="EMBL/GenBank/DDBJ databases">
        <authorList>
            <person name="Kucharzyk K."/>
            <person name="Murdoch R.W."/>
            <person name="Higgins S."/>
            <person name="Loffler F."/>
        </authorList>
    </citation>
    <scope>NUCLEOTIDE SEQUENCE</scope>
</reference>
<protein>
    <recommendedName>
        <fullName evidence="4">FAD-binding PCMH-type domain-containing protein</fullName>
    </recommendedName>
</protein>
<dbReference type="AlphaFoldDB" id="A0A644XY83"/>
<dbReference type="InterPro" id="IPR002346">
    <property type="entry name" value="Mopterin_DH_FAD-bd"/>
</dbReference>
<keyword evidence="1" id="KW-0285">Flavoprotein</keyword>